<feature type="compositionally biased region" description="Polar residues" evidence="7">
    <location>
        <begin position="152"/>
        <end position="173"/>
    </location>
</feature>
<feature type="region of interest" description="Disordered" evidence="7">
    <location>
        <begin position="149"/>
        <end position="173"/>
    </location>
</feature>
<proteinExistence type="inferred from homology"/>
<gene>
    <name evidence="9" type="ORF">CHRIB12_LOCUS3296</name>
</gene>
<dbReference type="PANTHER" id="PTHR13254:SF0">
    <property type="entry name" value="GOLGIN SUBFAMILY A MEMBER 7_ERF4 DOMAIN-CONTAINING PROTEIN"/>
    <property type="match status" value="1"/>
</dbReference>
<comment type="subunit">
    <text evidence="3">Interacts with ERF2.</text>
</comment>
<organism evidence="9 10">
    <name type="scientific">Rhizophagus irregularis</name>
    <dbReference type="NCBI Taxonomy" id="588596"/>
    <lineage>
        <taxon>Eukaryota</taxon>
        <taxon>Fungi</taxon>
        <taxon>Fungi incertae sedis</taxon>
        <taxon>Mucoromycota</taxon>
        <taxon>Glomeromycotina</taxon>
        <taxon>Glomeromycetes</taxon>
        <taxon>Glomerales</taxon>
        <taxon>Glomeraceae</taxon>
        <taxon>Rhizophagus</taxon>
    </lineage>
</organism>
<name>A0A915YUT8_9GLOM</name>
<feature type="compositionally biased region" description="Polar residues" evidence="7">
    <location>
        <begin position="1"/>
        <end position="14"/>
    </location>
</feature>
<feature type="region of interest" description="Disordered" evidence="7">
    <location>
        <begin position="1"/>
        <end position="29"/>
    </location>
</feature>
<reference evidence="9" key="1">
    <citation type="submission" date="2020-05" db="EMBL/GenBank/DDBJ databases">
        <authorList>
            <person name="Rincon C."/>
            <person name="Sanders R I."/>
            <person name="Robbins C."/>
            <person name="Chaturvedi A."/>
        </authorList>
    </citation>
    <scope>NUCLEOTIDE SEQUENCE</scope>
    <source>
        <strain evidence="9">CHB12</strain>
    </source>
</reference>
<dbReference type="GO" id="GO:0031211">
    <property type="term" value="C:endoplasmic reticulum palmitoyltransferase complex"/>
    <property type="evidence" value="ECO:0007669"/>
    <property type="project" value="TreeGrafter"/>
</dbReference>
<comment type="subcellular location">
    <subcellularLocation>
        <location evidence="1">Endoplasmic reticulum membrane</location>
        <topology evidence="1">Peripheral membrane protein</topology>
    </subcellularLocation>
</comment>
<dbReference type="Pfam" id="PF10256">
    <property type="entry name" value="Erf4"/>
    <property type="match status" value="1"/>
</dbReference>
<protein>
    <recommendedName>
        <fullName evidence="4">Ras modification protein ERF4</fullName>
    </recommendedName>
</protein>
<evidence type="ECO:0000259" key="8">
    <source>
        <dbReference type="Pfam" id="PF10256"/>
    </source>
</evidence>
<comment type="similarity">
    <text evidence="2">Belongs to the ERF4 family.</text>
</comment>
<evidence type="ECO:0000256" key="1">
    <source>
        <dbReference type="ARBA" id="ARBA00004406"/>
    </source>
</evidence>
<dbReference type="InterPro" id="IPR051371">
    <property type="entry name" value="Ras_palmitoyltransferase"/>
</dbReference>
<evidence type="ECO:0000256" key="3">
    <source>
        <dbReference type="ARBA" id="ARBA00011396"/>
    </source>
</evidence>
<dbReference type="InterPro" id="IPR019383">
    <property type="entry name" value="Golgin_A_7/ERF4"/>
</dbReference>
<dbReference type="GO" id="GO:0005789">
    <property type="term" value="C:endoplasmic reticulum membrane"/>
    <property type="evidence" value="ECO:0007669"/>
    <property type="project" value="UniProtKB-SubCell"/>
</dbReference>
<dbReference type="Proteomes" id="UP000684084">
    <property type="component" value="Unassembled WGS sequence"/>
</dbReference>
<evidence type="ECO:0000256" key="7">
    <source>
        <dbReference type="SAM" id="MobiDB-lite"/>
    </source>
</evidence>
<dbReference type="GO" id="GO:0006612">
    <property type="term" value="P:protein targeting to membrane"/>
    <property type="evidence" value="ECO:0007669"/>
    <property type="project" value="TreeGrafter"/>
</dbReference>
<keyword evidence="6" id="KW-0472">Membrane</keyword>
<feature type="region of interest" description="Disordered" evidence="7">
    <location>
        <begin position="58"/>
        <end position="77"/>
    </location>
</feature>
<dbReference type="OrthoDB" id="2190159at2759"/>
<evidence type="ECO:0000256" key="4">
    <source>
        <dbReference type="ARBA" id="ARBA00018463"/>
    </source>
</evidence>
<keyword evidence="5" id="KW-0256">Endoplasmic reticulum</keyword>
<evidence type="ECO:0000313" key="9">
    <source>
        <dbReference type="EMBL" id="CAB5335962.1"/>
    </source>
</evidence>
<dbReference type="AlphaFoldDB" id="A0A915YUT8"/>
<dbReference type="EMBL" id="CAGKOT010000004">
    <property type="protein sequence ID" value="CAB5335962.1"/>
    <property type="molecule type" value="Genomic_DNA"/>
</dbReference>
<accession>A0A915YUT8</accession>
<sequence length="304" mass="33993">MDNKVGQNDKQNNVAEEEVAPPQNIQENVVVKDQIEGEKEDGSPTTLTQKYVVVGDTNQSSTTEAEGSSLESPKTQKTALQSDYILTTQSTSKSIPTTSSNPYRHNTSVLKSENYIFSDSQSHTHYSGTDIEQKNFSKIAKDGTLTPRLTEMENSSPSISPGQPNTLSSNVSTSGITAPKRIIRIDRDYTSGELCQFQTAFPVEIDGRITPRRFQQTINTLNDLLAKAHNPKYNFFDNCLACLTIYTSTLCLRPHFDRMIEEICKFLDNENISSYNSQGLNFRDPRRTSFLFVSFISINSDPCL</sequence>
<comment type="caution">
    <text evidence="9">The sequence shown here is derived from an EMBL/GenBank/DDBJ whole genome shotgun (WGS) entry which is preliminary data.</text>
</comment>
<dbReference type="VEuPathDB" id="FungiDB:RhiirFUN_004640"/>
<feature type="domain" description="Golgin subfamily A member 7/ERF4" evidence="8">
    <location>
        <begin position="182"/>
        <end position="293"/>
    </location>
</feature>
<dbReference type="PANTHER" id="PTHR13254">
    <property type="entry name" value="GOLGI AUTOANTIGEN, GOLGIN SUBFAMILY A, 7"/>
    <property type="match status" value="1"/>
</dbReference>
<evidence type="ECO:0000313" key="10">
    <source>
        <dbReference type="Proteomes" id="UP000684084"/>
    </source>
</evidence>
<evidence type="ECO:0000256" key="2">
    <source>
        <dbReference type="ARBA" id="ARBA00007732"/>
    </source>
</evidence>
<evidence type="ECO:0000256" key="6">
    <source>
        <dbReference type="ARBA" id="ARBA00023136"/>
    </source>
</evidence>
<evidence type="ECO:0000256" key="5">
    <source>
        <dbReference type="ARBA" id="ARBA00022824"/>
    </source>
</evidence>